<dbReference type="CDD" id="cd16010">
    <property type="entry name" value="iPGM"/>
    <property type="match status" value="1"/>
</dbReference>
<keyword evidence="5 9" id="KW-0479">Metal-binding</keyword>
<comment type="cofactor">
    <cofactor evidence="9">
        <name>Mn(2+)</name>
        <dbReference type="ChEBI" id="CHEBI:29035"/>
    </cofactor>
    <text evidence="9">Binds 2 manganese ions per subunit.</text>
</comment>
<comment type="similarity">
    <text evidence="4 9">Belongs to the BPG-independent phosphoglycerate mutase family.</text>
</comment>
<feature type="binding site" evidence="9 12">
    <location>
        <begin position="143"/>
        <end position="144"/>
    </location>
    <ligand>
        <name>substrate</name>
    </ligand>
</feature>
<comment type="function">
    <text evidence="2 9">Catalyzes the interconversion of 2-phosphoglycerate and 3-phosphoglycerate.</text>
</comment>
<dbReference type="FunFam" id="3.40.1450.10:FF:000002">
    <property type="entry name" value="2,3-bisphosphoglycerate-independent phosphoglycerate mutase"/>
    <property type="match status" value="1"/>
</dbReference>
<evidence type="ECO:0000256" key="12">
    <source>
        <dbReference type="PIRSR" id="PIRSR001492-2"/>
    </source>
</evidence>
<dbReference type="InterPro" id="IPR006124">
    <property type="entry name" value="Metalloenzyme"/>
</dbReference>
<dbReference type="GO" id="GO:0004619">
    <property type="term" value="F:phosphoglycerate mutase activity"/>
    <property type="evidence" value="ECO:0007669"/>
    <property type="project" value="UniProtKB-UniRule"/>
</dbReference>
<evidence type="ECO:0000259" key="15">
    <source>
        <dbReference type="Pfam" id="PF06415"/>
    </source>
</evidence>
<organism evidence="16 17">
    <name type="scientific">Candidatus Woykebacteria bacterium RIFCSPHIGHO2_12_FULL_45_10</name>
    <dbReference type="NCBI Taxonomy" id="1802603"/>
    <lineage>
        <taxon>Bacteria</taxon>
        <taxon>Candidatus Woykeibacteriota</taxon>
    </lineage>
</organism>
<dbReference type="Pfam" id="PF06415">
    <property type="entry name" value="iPGM_N"/>
    <property type="match status" value="1"/>
</dbReference>
<evidence type="ECO:0000256" key="7">
    <source>
        <dbReference type="ARBA" id="ARBA00023211"/>
    </source>
</evidence>
<evidence type="ECO:0000256" key="1">
    <source>
        <dbReference type="ARBA" id="ARBA00000370"/>
    </source>
</evidence>
<evidence type="ECO:0000256" key="9">
    <source>
        <dbReference type="HAMAP-Rule" id="MF_01038"/>
    </source>
</evidence>
<dbReference type="Gene3D" id="3.40.720.10">
    <property type="entry name" value="Alkaline Phosphatase, subunit A"/>
    <property type="match status" value="1"/>
</dbReference>
<reference evidence="16 17" key="1">
    <citation type="journal article" date="2016" name="Nat. Commun.">
        <title>Thousands of microbial genomes shed light on interconnected biogeochemical processes in an aquifer system.</title>
        <authorList>
            <person name="Anantharaman K."/>
            <person name="Brown C.T."/>
            <person name="Hug L.A."/>
            <person name="Sharon I."/>
            <person name="Castelle C.J."/>
            <person name="Probst A.J."/>
            <person name="Thomas B.C."/>
            <person name="Singh A."/>
            <person name="Wilkins M.J."/>
            <person name="Karaoz U."/>
            <person name="Brodie E.L."/>
            <person name="Williams K.H."/>
            <person name="Hubbard S.S."/>
            <person name="Banfield J.F."/>
        </authorList>
    </citation>
    <scope>NUCLEOTIDE SEQUENCE [LARGE SCALE GENOMIC DNA]</scope>
</reference>
<comment type="caution">
    <text evidence="16">The sequence shown here is derived from an EMBL/GenBank/DDBJ whole genome shotgun (WGS) entry which is preliminary data.</text>
</comment>
<feature type="binding site" evidence="9 13">
    <location>
        <position position="2"/>
    </location>
    <ligand>
        <name>Mn(2+)</name>
        <dbReference type="ChEBI" id="CHEBI:29035"/>
        <label>2</label>
    </ligand>
</feature>
<dbReference type="InterPro" id="IPR036646">
    <property type="entry name" value="PGAM_B_sf"/>
</dbReference>
<dbReference type="InterPro" id="IPR005995">
    <property type="entry name" value="Pgm_bpd_ind"/>
</dbReference>
<proteinExistence type="inferred from homology"/>
<dbReference type="GO" id="GO:0005829">
    <property type="term" value="C:cytosol"/>
    <property type="evidence" value="ECO:0007669"/>
    <property type="project" value="TreeGrafter"/>
</dbReference>
<dbReference type="NCBIfam" id="TIGR01307">
    <property type="entry name" value="pgm_bpd_ind"/>
    <property type="match status" value="1"/>
</dbReference>
<dbReference type="PANTHER" id="PTHR31637:SF0">
    <property type="entry name" value="2,3-BISPHOSPHOGLYCERATE-INDEPENDENT PHOSPHOGLYCERATE MUTASE"/>
    <property type="match status" value="1"/>
</dbReference>
<feature type="binding site" evidence="9 13">
    <location>
        <position position="452"/>
    </location>
    <ligand>
        <name>Mn(2+)</name>
        <dbReference type="ChEBI" id="CHEBI:29035"/>
        <label>1</label>
    </ligand>
</feature>
<dbReference type="SUPFAM" id="SSF53649">
    <property type="entry name" value="Alkaline phosphatase-like"/>
    <property type="match status" value="1"/>
</dbReference>
<comment type="catalytic activity">
    <reaction evidence="1 9">
        <text>(2R)-2-phosphoglycerate = (2R)-3-phosphoglycerate</text>
        <dbReference type="Rhea" id="RHEA:15901"/>
        <dbReference type="ChEBI" id="CHEBI:58272"/>
        <dbReference type="ChEBI" id="CHEBI:58289"/>
        <dbReference type="EC" id="5.4.2.12"/>
    </reaction>
</comment>
<dbReference type="AlphaFoldDB" id="A0A1G1WN22"/>
<dbReference type="HAMAP" id="MF_01038">
    <property type="entry name" value="GpmI"/>
    <property type="match status" value="1"/>
</dbReference>
<evidence type="ECO:0000259" key="14">
    <source>
        <dbReference type="Pfam" id="PF01676"/>
    </source>
</evidence>
<dbReference type="EC" id="5.4.2.12" evidence="9 10"/>
<evidence type="ECO:0000256" key="4">
    <source>
        <dbReference type="ARBA" id="ARBA00008819"/>
    </source>
</evidence>
<dbReference type="EMBL" id="MHCZ01000042">
    <property type="protein sequence ID" value="OGY29084.1"/>
    <property type="molecule type" value="Genomic_DNA"/>
</dbReference>
<evidence type="ECO:0000256" key="8">
    <source>
        <dbReference type="ARBA" id="ARBA00023235"/>
    </source>
</evidence>
<feature type="binding site" evidence="9 12">
    <location>
        <position position="181"/>
    </location>
    <ligand>
        <name>substrate</name>
    </ligand>
</feature>
<protein>
    <recommendedName>
        <fullName evidence="9 10">2,3-bisphosphoglycerate-independent phosphoglycerate mutase</fullName>
        <shortName evidence="9">BPG-independent PGAM</shortName>
        <shortName evidence="9">Phosphoglyceromutase</shortName>
        <shortName evidence="9">iPGM</shortName>
        <ecNumber evidence="9 10">5.4.2.12</ecNumber>
    </recommendedName>
</protein>
<dbReference type="SUPFAM" id="SSF64158">
    <property type="entry name" value="2,3-Bisphosphoglycerate-independent phosphoglycerate mutase, substrate-binding domain"/>
    <property type="match status" value="1"/>
</dbReference>
<dbReference type="UniPathway" id="UPA00109">
    <property type="reaction ID" value="UER00186"/>
</dbReference>
<feature type="domain" description="BPG-independent PGAM N-terminal" evidence="15">
    <location>
        <begin position="72"/>
        <end position="288"/>
    </location>
</feature>
<sequence>MDGWGIAAPGAGNAISVAKKPHWDPLFNSYPHTSLEAAGQAVGLPKGEAGNSEVGHLNLGAGRIVYQELPRINQTIADGTFLSTIAFQQAAKHLQETGGSLHLMGVVGTGVVHSSIDHLYALLWLSKELKLSKVDLHLFTDGRDSPPTNGLQLIGEIEYKLRQLGVGRIATIMGRYWAMDRDNRWDRIERAYQALIEGVGNSFTSATDAVQASYQKNITDEFIEPVVISDANGKAGLIKDGDSVIFFNFRPDRARELTKAFVEPDFSSFTNRKKINNLFFVSLVEYEKALPVSAVAFPQIQVALPLASVVSGMSLRQLHIGETEKYAHVTYFFNGGHEDHYPEEDRIHIPSQKVATYDQKPEMSAFAIADYVVQRIRESAYDFYLVNFANPDMVAHTGSLSATVKAIEIVDTCLGSIVSAALTSGGAVVITADHGNAEVMINPQTGKVDTEHSTNPVPVVFIAKQLESWPNKTLMSGILGDVAPTILTLLGITKPSSMTGRNLLAQY</sequence>
<evidence type="ECO:0000256" key="6">
    <source>
        <dbReference type="ARBA" id="ARBA00023152"/>
    </source>
</evidence>
<dbReference type="GO" id="GO:0006007">
    <property type="term" value="P:glucose catabolic process"/>
    <property type="evidence" value="ECO:0007669"/>
    <property type="project" value="InterPro"/>
</dbReference>
<keyword evidence="6 9" id="KW-0324">Glycolysis</keyword>
<name>A0A1G1WN22_9BACT</name>
<dbReference type="GO" id="GO:0030145">
    <property type="term" value="F:manganese ion binding"/>
    <property type="evidence" value="ECO:0007669"/>
    <property type="project" value="UniProtKB-UniRule"/>
</dbReference>
<feature type="binding site" evidence="9 12">
    <location>
        <begin position="250"/>
        <end position="253"/>
    </location>
    <ligand>
        <name>substrate</name>
    </ligand>
</feature>
<evidence type="ECO:0000313" key="17">
    <source>
        <dbReference type="Proteomes" id="UP000178068"/>
    </source>
</evidence>
<evidence type="ECO:0000256" key="3">
    <source>
        <dbReference type="ARBA" id="ARBA00004798"/>
    </source>
</evidence>
<dbReference type="InterPro" id="IPR011258">
    <property type="entry name" value="BPG-indep_PGM_N"/>
</dbReference>
<evidence type="ECO:0000313" key="16">
    <source>
        <dbReference type="EMBL" id="OGY29084.1"/>
    </source>
</evidence>
<keyword evidence="7 9" id="KW-0464">Manganese</keyword>
<dbReference type="PANTHER" id="PTHR31637">
    <property type="entry name" value="2,3-BISPHOSPHOGLYCERATE-INDEPENDENT PHOSPHOGLYCERATE MUTASE"/>
    <property type="match status" value="1"/>
</dbReference>
<feature type="active site" description="Phosphoserine intermediate" evidence="9 11">
    <location>
        <position position="52"/>
    </location>
</feature>
<feature type="binding site" evidence="9 13">
    <location>
        <position position="433"/>
    </location>
    <ligand>
        <name>Mn(2+)</name>
        <dbReference type="ChEBI" id="CHEBI:29035"/>
        <label>2</label>
    </ligand>
</feature>
<feature type="binding site" evidence="9 12">
    <location>
        <position position="325"/>
    </location>
    <ligand>
        <name>substrate</name>
    </ligand>
</feature>
<feature type="domain" description="Metalloenzyme" evidence="14">
    <location>
        <begin position="1"/>
        <end position="493"/>
    </location>
</feature>
<evidence type="ECO:0000256" key="2">
    <source>
        <dbReference type="ARBA" id="ARBA00002315"/>
    </source>
</evidence>
<feature type="binding site" evidence="9 13">
    <location>
        <position position="392"/>
    </location>
    <ligand>
        <name>Mn(2+)</name>
        <dbReference type="ChEBI" id="CHEBI:29035"/>
        <label>1</label>
    </ligand>
</feature>
<evidence type="ECO:0000256" key="13">
    <source>
        <dbReference type="PIRSR" id="PIRSR001492-3"/>
    </source>
</evidence>
<evidence type="ECO:0000256" key="11">
    <source>
        <dbReference type="PIRSR" id="PIRSR001492-1"/>
    </source>
</evidence>
<evidence type="ECO:0000256" key="5">
    <source>
        <dbReference type="ARBA" id="ARBA00022723"/>
    </source>
</evidence>
<feature type="binding site" evidence="9 13">
    <location>
        <position position="52"/>
    </location>
    <ligand>
        <name>Mn(2+)</name>
        <dbReference type="ChEBI" id="CHEBI:29035"/>
        <label>2</label>
    </ligand>
</feature>
<dbReference type="PIRSF" id="PIRSF001492">
    <property type="entry name" value="IPGAM"/>
    <property type="match status" value="1"/>
</dbReference>
<dbReference type="InterPro" id="IPR017850">
    <property type="entry name" value="Alkaline_phosphatase_core_sf"/>
</dbReference>
<comment type="pathway">
    <text evidence="3 9">Carbohydrate degradation; glycolysis; pyruvate from D-glyceraldehyde 3-phosphate: step 3/5.</text>
</comment>
<feature type="binding site" evidence="9 13">
    <location>
        <position position="434"/>
    </location>
    <ligand>
        <name>Mn(2+)</name>
        <dbReference type="ChEBI" id="CHEBI:29035"/>
        <label>2</label>
    </ligand>
</feature>
<dbReference type="Pfam" id="PF01676">
    <property type="entry name" value="Metalloenzyme"/>
    <property type="match status" value="1"/>
</dbReference>
<dbReference type="Proteomes" id="UP000178068">
    <property type="component" value="Unassembled WGS sequence"/>
</dbReference>
<dbReference type="STRING" id="1802603.A3F35_02015"/>
<gene>
    <name evidence="9" type="primary">gpmI</name>
    <name evidence="16" type="ORF">A3F35_02015</name>
</gene>
<dbReference type="GO" id="GO:0006096">
    <property type="term" value="P:glycolytic process"/>
    <property type="evidence" value="ECO:0007669"/>
    <property type="project" value="UniProtKB-UniRule"/>
</dbReference>
<dbReference type="Gene3D" id="3.40.1450.10">
    <property type="entry name" value="BPG-independent phosphoglycerate mutase, domain B"/>
    <property type="match status" value="1"/>
</dbReference>
<feature type="binding site" evidence="9 13">
    <location>
        <position position="396"/>
    </location>
    <ligand>
        <name>Mn(2+)</name>
        <dbReference type="ChEBI" id="CHEBI:29035"/>
        <label>1</label>
    </ligand>
</feature>
<evidence type="ECO:0000256" key="10">
    <source>
        <dbReference type="NCBIfam" id="TIGR01307"/>
    </source>
</evidence>
<keyword evidence="8 9" id="KW-0413">Isomerase</keyword>
<accession>A0A1G1WN22</accession>
<feature type="binding site" evidence="9 12">
    <location>
        <position position="113"/>
    </location>
    <ligand>
        <name>substrate</name>
    </ligand>
</feature>
<feature type="binding site" evidence="9 12">
    <location>
        <position position="175"/>
    </location>
    <ligand>
        <name>substrate</name>
    </ligand>
</feature>
<comment type="subunit">
    <text evidence="9">Monomer.</text>
</comment>